<protein>
    <submittedName>
        <fullName evidence="1">Uncharacterized protein</fullName>
    </submittedName>
</protein>
<keyword evidence="2" id="KW-1185">Reference proteome</keyword>
<evidence type="ECO:0000313" key="2">
    <source>
        <dbReference type="Proteomes" id="UP000189661"/>
    </source>
</evidence>
<sequence length="87" mass="10488">MEIYEVPENQTDIFEMLAYIEKEKGQTVKCRMEPSDKIIVRLNEHHFDKKLSGKEFLEWLEWSGKKEGDLFSIEEFRRVEKMFIASQ</sequence>
<gene>
    <name evidence="1" type="ORF">AJGP001_10930</name>
</gene>
<organism evidence="1 2">
    <name type="scientific">Planococcus faecalis</name>
    <dbReference type="NCBI Taxonomy" id="1598147"/>
    <lineage>
        <taxon>Bacteria</taxon>
        <taxon>Bacillati</taxon>
        <taxon>Bacillota</taxon>
        <taxon>Bacilli</taxon>
        <taxon>Bacillales</taxon>
        <taxon>Caryophanaceae</taxon>
        <taxon>Planococcus</taxon>
    </lineage>
</organism>
<name>A0ABM6ITS1_9BACL</name>
<accession>A0ABM6ITS1</accession>
<dbReference type="EMBL" id="CP019401">
    <property type="protein sequence ID" value="AQU79747.1"/>
    <property type="molecule type" value="Genomic_DNA"/>
</dbReference>
<proteinExistence type="predicted"/>
<evidence type="ECO:0000313" key="1">
    <source>
        <dbReference type="EMBL" id="AQU79747.1"/>
    </source>
</evidence>
<dbReference type="Proteomes" id="UP000189661">
    <property type="component" value="Chromosome"/>
</dbReference>
<dbReference type="RefSeq" id="WP_071154188.1">
    <property type="nucleotide sequence ID" value="NZ_CP019401.1"/>
</dbReference>
<reference evidence="1 2" key="1">
    <citation type="submission" date="2017-01" db="EMBL/GenBank/DDBJ databases">
        <title>Planococcus faecalis genome complete sequence.</title>
        <authorList>
            <person name="Lee P.C."/>
        </authorList>
    </citation>
    <scope>NUCLEOTIDE SEQUENCE [LARGE SCALE GENOMIC DNA]</scope>
    <source>
        <strain evidence="1 2">AJ003</strain>
    </source>
</reference>